<feature type="compositionally biased region" description="Basic and acidic residues" evidence="1">
    <location>
        <begin position="216"/>
        <end position="247"/>
    </location>
</feature>
<evidence type="ECO:0000259" key="2">
    <source>
        <dbReference type="SMART" id="SM01257"/>
    </source>
</evidence>
<organism evidence="3">
    <name type="scientific">Culicoides sonorensis</name>
    <name type="common">Biting midge</name>
    <dbReference type="NCBI Taxonomy" id="179676"/>
    <lineage>
        <taxon>Eukaryota</taxon>
        <taxon>Metazoa</taxon>
        <taxon>Ecdysozoa</taxon>
        <taxon>Arthropoda</taxon>
        <taxon>Hexapoda</taxon>
        <taxon>Insecta</taxon>
        <taxon>Pterygota</taxon>
        <taxon>Neoptera</taxon>
        <taxon>Endopterygota</taxon>
        <taxon>Diptera</taxon>
        <taxon>Nematocera</taxon>
        <taxon>Chironomoidea</taxon>
        <taxon>Ceratopogonidae</taxon>
        <taxon>Ceratopogoninae</taxon>
        <taxon>Culicoides</taxon>
        <taxon>Monoculicoides</taxon>
    </lineage>
</organism>
<reference evidence="3" key="1">
    <citation type="submission" date="2018-07" db="EMBL/GenBank/DDBJ databases">
        <authorList>
            <person name="Quirk P.G."/>
            <person name="Krulwich T.A."/>
        </authorList>
    </citation>
    <scope>NUCLEOTIDE SEQUENCE</scope>
</reference>
<evidence type="ECO:0000256" key="1">
    <source>
        <dbReference type="SAM" id="MobiDB-lite"/>
    </source>
</evidence>
<feature type="domain" description="ITPR-interacting" evidence="2">
    <location>
        <begin position="382"/>
        <end position="498"/>
    </location>
</feature>
<gene>
    <name evidence="3" type="primary">CSON014752</name>
</gene>
<feature type="region of interest" description="Disordered" evidence="1">
    <location>
        <begin position="31"/>
        <end position="53"/>
    </location>
</feature>
<evidence type="ECO:0000313" key="3">
    <source>
        <dbReference type="EMBL" id="SSX27721.1"/>
    </source>
</evidence>
<dbReference type="InterPro" id="IPR029325">
    <property type="entry name" value="ITPR-bd"/>
</dbReference>
<dbReference type="GO" id="GO:0005102">
    <property type="term" value="F:signaling receptor binding"/>
    <property type="evidence" value="ECO:0007669"/>
    <property type="project" value="InterPro"/>
</dbReference>
<feature type="region of interest" description="Disordered" evidence="1">
    <location>
        <begin position="216"/>
        <end position="265"/>
    </location>
</feature>
<accession>A0A336MEB6</accession>
<dbReference type="VEuPathDB" id="VectorBase:CSON014752"/>
<dbReference type="Pfam" id="PF14722">
    <property type="entry name" value="KRAP_IP3R_bind"/>
    <property type="match status" value="1"/>
</dbReference>
<dbReference type="AlphaFoldDB" id="A0A336MEB6"/>
<feature type="compositionally biased region" description="Basic and acidic residues" evidence="1">
    <location>
        <begin position="36"/>
        <end position="50"/>
    </location>
</feature>
<proteinExistence type="predicted"/>
<sequence length="509" mass="57871">MYLNNFCYQPITYLRVSEFCFQNNLSEIEENTEKDDEIKEVSDPDSEVPKETVNVRSRVEQLVKSKFSDIVNELRRSSSPSVVKKWVDIKSSDTKIEDNSIIPQSNENECDTKLIQLKSDVDEKTDVLTKEDEEFEVDSSIKNRISFTSILTKLNLRAFERGSTETEIQLEAQESQESVKGSTITSTFSDFYERFSSNKERYQSIKNRKMDLKRLLSRNKQDESESQIKIESNKNEPEAIEPEKDESQSNIEPPFDDHIESSSSSEKFILDSSDTNIDWSLKPPLNASSRRVTRRLNRCASENQPSVGANRKTALSNIGRSFSVAAQDDADDNCGIVESSTNTSIFVTFHEGNNSCPNPSSLHASSKSIISSDASYSVNNHHQHMLPKSLPISPSHYNKCNSDDEHARKPDPEAILRACGFGPPRQEDVISRIPKRFLKPSQVRGIDTNEFLKRQKFANHLHDSSNLGYRGLIDLSIVPSQKISNPHIRPSNIVSKIRERFQVNRHLVM</sequence>
<dbReference type="SMART" id="SM01257">
    <property type="entry name" value="KRAP_IP3R_bind"/>
    <property type="match status" value="1"/>
</dbReference>
<protein>
    <submittedName>
        <fullName evidence="3">CSON014752 protein</fullName>
    </submittedName>
</protein>
<dbReference type="EMBL" id="UFQT01000866">
    <property type="protein sequence ID" value="SSX27721.1"/>
    <property type="molecule type" value="Genomic_DNA"/>
</dbReference>
<name>A0A336MEB6_CULSO</name>